<dbReference type="CDD" id="cd05382">
    <property type="entry name" value="CAP_GAPR1-like"/>
    <property type="match status" value="1"/>
</dbReference>
<dbReference type="Gene3D" id="3.40.33.10">
    <property type="entry name" value="CAP"/>
    <property type="match status" value="1"/>
</dbReference>
<feature type="region of interest" description="Disordered" evidence="2">
    <location>
        <begin position="203"/>
        <end position="232"/>
    </location>
</feature>
<evidence type="ECO:0000259" key="4">
    <source>
        <dbReference type="PROSITE" id="PS50240"/>
    </source>
</evidence>
<name>A0A9X0A498_9CNID</name>
<keyword evidence="3" id="KW-0472">Membrane</keyword>
<sequence length="448" mass="48830">MTEARKTSQQTVATSLERERDHLLLQDMDIISFGFLRIALLVVTLVTAGQAYDEFDKDCVRVHNQLRALHNASALCWSESLARDAQKWAESLAYRDRAEHDYQDLITKGQGENIAWMAKTVEKCQGPRKPGCISCGDIVEKWYSEEKNYDFQKAAPVDAGQPVHHFNQIVWKSTAELGVGSAHSEEHGLIVVARYSPMGSTGGPTSFLQNVSPASHTNASLDTEEENPKAGETTIIKITKVVQKFPQGMVQPANVSGQAADAAPPASAATPGPPSYTSPPSQAPPTVSGPTATSLTCGVRKPSRIVGGEVAYPGAWPWQTGLKRNPTDILFCGGSLVNKEWIVTASHCVYDLLRSNKDTVLIAVLGEFDKANKEEQEISVKTKKIIMHPNYDAQSLDYDIALIKLETPLQEFSVYIRPVCMPGGDAKFDAESKCYVTGFGRNTTGAES</sequence>
<dbReference type="InterPro" id="IPR043504">
    <property type="entry name" value="Peptidase_S1_PA_chymotrypsin"/>
</dbReference>
<feature type="compositionally biased region" description="Polar residues" evidence="2">
    <location>
        <begin position="284"/>
        <end position="295"/>
    </location>
</feature>
<dbReference type="InterPro" id="IPR034113">
    <property type="entry name" value="SCP_GAPR1-like"/>
</dbReference>
<organism evidence="5 6">
    <name type="scientific">Desmophyllum pertusum</name>
    <dbReference type="NCBI Taxonomy" id="174260"/>
    <lineage>
        <taxon>Eukaryota</taxon>
        <taxon>Metazoa</taxon>
        <taxon>Cnidaria</taxon>
        <taxon>Anthozoa</taxon>
        <taxon>Hexacorallia</taxon>
        <taxon>Scleractinia</taxon>
        <taxon>Caryophylliina</taxon>
        <taxon>Caryophylliidae</taxon>
        <taxon>Desmophyllum</taxon>
    </lineage>
</organism>
<keyword evidence="3" id="KW-1133">Transmembrane helix</keyword>
<comment type="caution">
    <text evidence="5">The sequence shown here is derived from an EMBL/GenBank/DDBJ whole genome shotgun (WGS) entry which is preliminary data.</text>
</comment>
<dbReference type="InterPro" id="IPR035940">
    <property type="entry name" value="CAP_sf"/>
</dbReference>
<gene>
    <name evidence="5" type="ORF">OS493_012210</name>
</gene>
<evidence type="ECO:0000256" key="3">
    <source>
        <dbReference type="SAM" id="Phobius"/>
    </source>
</evidence>
<dbReference type="FunFam" id="3.40.33.10:FF:000010">
    <property type="entry name" value="Predicted protein"/>
    <property type="match status" value="1"/>
</dbReference>
<dbReference type="AlphaFoldDB" id="A0A9X0A498"/>
<dbReference type="EMBL" id="MU825401">
    <property type="protein sequence ID" value="KAJ7392539.1"/>
    <property type="molecule type" value="Genomic_DNA"/>
</dbReference>
<reference evidence="5" key="1">
    <citation type="submission" date="2023-01" db="EMBL/GenBank/DDBJ databases">
        <title>Genome assembly of the deep-sea coral Lophelia pertusa.</title>
        <authorList>
            <person name="Herrera S."/>
            <person name="Cordes E."/>
        </authorList>
    </citation>
    <scope>NUCLEOTIDE SEQUENCE</scope>
    <source>
        <strain evidence="5">USNM1676648</strain>
        <tissue evidence="5">Polyp</tissue>
    </source>
</reference>
<dbReference type="PANTHER" id="PTHR24252:SF7">
    <property type="entry name" value="HYALIN"/>
    <property type="match status" value="1"/>
</dbReference>
<dbReference type="InterPro" id="IPR001314">
    <property type="entry name" value="Peptidase_S1A"/>
</dbReference>
<feature type="compositionally biased region" description="Pro residues" evidence="2">
    <location>
        <begin position="271"/>
        <end position="283"/>
    </location>
</feature>
<dbReference type="OrthoDB" id="93664at2759"/>
<dbReference type="InterPro" id="IPR009003">
    <property type="entry name" value="Peptidase_S1_PA"/>
</dbReference>
<accession>A0A9X0A498</accession>
<feature type="transmembrane region" description="Helical" evidence="3">
    <location>
        <begin position="30"/>
        <end position="52"/>
    </location>
</feature>
<dbReference type="GO" id="GO:0006508">
    <property type="term" value="P:proteolysis"/>
    <property type="evidence" value="ECO:0007669"/>
    <property type="project" value="InterPro"/>
</dbReference>
<proteinExistence type="predicted"/>
<dbReference type="SUPFAM" id="SSF55797">
    <property type="entry name" value="PR-1-like"/>
    <property type="match status" value="1"/>
</dbReference>
<evidence type="ECO:0000256" key="2">
    <source>
        <dbReference type="SAM" id="MobiDB-lite"/>
    </source>
</evidence>
<dbReference type="InterPro" id="IPR014044">
    <property type="entry name" value="CAP_dom"/>
</dbReference>
<dbReference type="SMART" id="SM00198">
    <property type="entry name" value="SCP"/>
    <property type="match status" value="1"/>
</dbReference>
<feature type="compositionally biased region" description="Polar residues" evidence="2">
    <location>
        <begin position="203"/>
        <end position="221"/>
    </location>
</feature>
<feature type="domain" description="Peptidase S1" evidence="4">
    <location>
        <begin position="305"/>
        <end position="448"/>
    </location>
</feature>
<protein>
    <recommendedName>
        <fullName evidence="4">Peptidase S1 domain-containing protein</fullName>
    </recommendedName>
</protein>
<dbReference type="Pfam" id="PF00188">
    <property type="entry name" value="CAP"/>
    <property type="match status" value="1"/>
</dbReference>
<dbReference type="PROSITE" id="PS50240">
    <property type="entry name" value="TRYPSIN_DOM"/>
    <property type="match status" value="1"/>
</dbReference>
<dbReference type="SUPFAM" id="SSF50494">
    <property type="entry name" value="Trypsin-like serine proteases"/>
    <property type="match status" value="1"/>
</dbReference>
<keyword evidence="1" id="KW-1015">Disulfide bond</keyword>
<dbReference type="InterPro" id="IPR018114">
    <property type="entry name" value="TRYPSIN_HIS"/>
</dbReference>
<feature type="region of interest" description="Disordered" evidence="2">
    <location>
        <begin position="254"/>
        <end position="295"/>
    </location>
</feature>
<dbReference type="FunFam" id="2.40.10.10:FF:000181">
    <property type="entry name" value="Chymotrypsinogen A"/>
    <property type="match status" value="1"/>
</dbReference>
<evidence type="ECO:0000256" key="1">
    <source>
        <dbReference type="ARBA" id="ARBA00023157"/>
    </source>
</evidence>
<dbReference type="InterPro" id="IPR001254">
    <property type="entry name" value="Trypsin_dom"/>
</dbReference>
<dbReference type="Proteomes" id="UP001163046">
    <property type="component" value="Unassembled WGS sequence"/>
</dbReference>
<evidence type="ECO:0000313" key="6">
    <source>
        <dbReference type="Proteomes" id="UP001163046"/>
    </source>
</evidence>
<keyword evidence="3" id="KW-0812">Transmembrane</keyword>
<dbReference type="CDD" id="cd00190">
    <property type="entry name" value="Tryp_SPc"/>
    <property type="match status" value="1"/>
</dbReference>
<evidence type="ECO:0000313" key="5">
    <source>
        <dbReference type="EMBL" id="KAJ7392539.1"/>
    </source>
</evidence>
<dbReference type="Gene3D" id="2.40.10.10">
    <property type="entry name" value="Trypsin-like serine proteases"/>
    <property type="match status" value="1"/>
</dbReference>
<dbReference type="PANTHER" id="PTHR24252">
    <property type="entry name" value="ACROSIN-RELATED"/>
    <property type="match status" value="1"/>
</dbReference>
<dbReference type="GO" id="GO:0004252">
    <property type="term" value="F:serine-type endopeptidase activity"/>
    <property type="evidence" value="ECO:0007669"/>
    <property type="project" value="InterPro"/>
</dbReference>
<dbReference type="SMART" id="SM00020">
    <property type="entry name" value="Tryp_SPc"/>
    <property type="match status" value="1"/>
</dbReference>
<feature type="compositionally biased region" description="Low complexity" evidence="2">
    <location>
        <begin position="256"/>
        <end position="270"/>
    </location>
</feature>
<dbReference type="PRINTS" id="PR00722">
    <property type="entry name" value="CHYMOTRYPSIN"/>
</dbReference>
<dbReference type="Pfam" id="PF00089">
    <property type="entry name" value="Trypsin"/>
    <property type="match status" value="1"/>
</dbReference>
<dbReference type="PROSITE" id="PS00134">
    <property type="entry name" value="TRYPSIN_HIS"/>
    <property type="match status" value="1"/>
</dbReference>
<keyword evidence="6" id="KW-1185">Reference proteome</keyword>